<accession>A0A9P4IFD8</accession>
<evidence type="ECO:0000256" key="1">
    <source>
        <dbReference type="SAM" id="SignalP"/>
    </source>
</evidence>
<keyword evidence="1" id="KW-0732">Signal</keyword>
<dbReference type="EMBL" id="ML978127">
    <property type="protein sequence ID" value="KAF2098318.1"/>
    <property type="molecule type" value="Genomic_DNA"/>
</dbReference>
<dbReference type="AlphaFoldDB" id="A0A9P4IFD8"/>
<protein>
    <submittedName>
        <fullName evidence="2">Uncharacterized protein</fullName>
    </submittedName>
</protein>
<evidence type="ECO:0000313" key="2">
    <source>
        <dbReference type="EMBL" id="KAF2098318.1"/>
    </source>
</evidence>
<proteinExistence type="predicted"/>
<organism evidence="2 3">
    <name type="scientific">Rhizodiscina lignyota</name>
    <dbReference type="NCBI Taxonomy" id="1504668"/>
    <lineage>
        <taxon>Eukaryota</taxon>
        <taxon>Fungi</taxon>
        <taxon>Dikarya</taxon>
        <taxon>Ascomycota</taxon>
        <taxon>Pezizomycotina</taxon>
        <taxon>Dothideomycetes</taxon>
        <taxon>Pleosporomycetidae</taxon>
        <taxon>Aulographales</taxon>
        <taxon>Rhizodiscinaceae</taxon>
        <taxon>Rhizodiscina</taxon>
    </lineage>
</organism>
<gene>
    <name evidence="2" type="ORF">NA57DRAFT_57479</name>
</gene>
<reference evidence="2" key="1">
    <citation type="journal article" date="2020" name="Stud. Mycol.">
        <title>101 Dothideomycetes genomes: a test case for predicting lifestyles and emergence of pathogens.</title>
        <authorList>
            <person name="Haridas S."/>
            <person name="Albert R."/>
            <person name="Binder M."/>
            <person name="Bloem J."/>
            <person name="Labutti K."/>
            <person name="Salamov A."/>
            <person name="Andreopoulos B."/>
            <person name="Baker S."/>
            <person name="Barry K."/>
            <person name="Bills G."/>
            <person name="Bluhm B."/>
            <person name="Cannon C."/>
            <person name="Castanera R."/>
            <person name="Culley D."/>
            <person name="Daum C."/>
            <person name="Ezra D."/>
            <person name="Gonzalez J."/>
            <person name="Henrissat B."/>
            <person name="Kuo A."/>
            <person name="Liang C."/>
            <person name="Lipzen A."/>
            <person name="Lutzoni F."/>
            <person name="Magnuson J."/>
            <person name="Mondo S."/>
            <person name="Nolan M."/>
            <person name="Ohm R."/>
            <person name="Pangilinan J."/>
            <person name="Park H.-J."/>
            <person name="Ramirez L."/>
            <person name="Alfaro M."/>
            <person name="Sun H."/>
            <person name="Tritt A."/>
            <person name="Yoshinaga Y."/>
            <person name="Zwiers L.-H."/>
            <person name="Turgeon B."/>
            <person name="Goodwin S."/>
            <person name="Spatafora J."/>
            <person name="Crous P."/>
            <person name="Grigoriev I."/>
        </authorList>
    </citation>
    <scope>NUCLEOTIDE SEQUENCE</scope>
    <source>
        <strain evidence="2">CBS 133067</strain>
    </source>
</reference>
<sequence>MKATFFTTTAFALQVAASPFDTALSNVFKRQDSTGWRDITCTTGSLTDVSNDPVQQWIDAKTTDAMRECIDAYNSDSKGLTFSNFVANFFNARPGISCGLLDNDNCAVSVNCGQGSDANAPVNSPAGYVVINSMVGLHIQFENYFKGLQNALNFMNGEIGTFSDVFAPQFDPLSDDKILIDVLNLCFAVVSAGAFNSWFKNLQYFKGQNANTLGVAKDTTNAAVAQSLNILKDSSDALDKLKVQNTMSSFLSQTVQQWMNSTETMTKHIFEEDAVLGYYSFVNGKSWDPNSQVSALDVTQSVEQTLYAYMAPIGWKLATSEEIGAFIATADELNKNGDGCGDYDKPTDNGGTVTANWDDDIMSKTLVCLDGTAYWLVNLQRSQKPRDQCSSTPAISPGVCSFVPPEVKMLPGVDQMDGQKWGGLTKEILVASAVKSWQNNGNKNGWASTDASTENGMRDVIDNGINAQGVVNIPVCSFPEAINNGYPDENTPNWPCN</sequence>
<dbReference type="OrthoDB" id="3257981at2759"/>
<evidence type="ECO:0000313" key="3">
    <source>
        <dbReference type="Proteomes" id="UP000799772"/>
    </source>
</evidence>
<keyword evidence="3" id="KW-1185">Reference proteome</keyword>
<feature type="chain" id="PRO_5040503132" evidence="1">
    <location>
        <begin position="18"/>
        <end position="497"/>
    </location>
</feature>
<feature type="signal peptide" evidence="1">
    <location>
        <begin position="1"/>
        <end position="17"/>
    </location>
</feature>
<name>A0A9P4IFD8_9PEZI</name>
<dbReference type="Proteomes" id="UP000799772">
    <property type="component" value="Unassembled WGS sequence"/>
</dbReference>
<comment type="caution">
    <text evidence="2">The sequence shown here is derived from an EMBL/GenBank/DDBJ whole genome shotgun (WGS) entry which is preliminary data.</text>
</comment>